<evidence type="ECO:0000256" key="2">
    <source>
        <dbReference type="ARBA" id="ARBA00001966"/>
    </source>
</evidence>
<feature type="binding site" evidence="13">
    <location>
        <position position="191"/>
    </location>
    <ligand>
        <name>[4Fe-4S] cluster</name>
        <dbReference type="ChEBI" id="CHEBI:49883"/>
        <label>1</label>
    </ligand>
</feature>
<feature type="binding site" evidence="13">
    <location>
        <position position="157"/>
    </location>
    <ligand>
        <name>[4Fe-4S] cluster</name>
        <dbReference type="ChEBI" id="CHEBI:49883"/>
        <label>1</label>
    </ligand>
</feature>
<evidence type="ECO:0000313" key="17">
    <source>
        <dbReference type="Proteomes" id="UP000218627"/>
    </source>
</evidence>
<dbReference type="GO" id="GO:0051539">
    <property type="term" value="F:4 iron, 4 sulfur cluster binding"/>
    <property type="evidence" value="ECO:0007669"/>
    <property type="project" value="UniProtKB-KW"/>
</dbReference>
<dbReference type="InterPro" id="IPR037024">
    <property type="entry name" value="NiFe_Hase_small_N_sf"/>
</dbReference>
<feature type="binding site" evidence="13">
    <location>
        <position position="263"/>
    </location>
    <ligand>
        <name>[4Fe-4S] cluster</name>
        <dbReference type="ChEBI" id="CHEBI:49883"/>
        <label>2</label>
    </ligand>
</feature>
<evidence type="ECO:0000256" key="6">
    <source>
        <dbReference type="ARBA" id="ARBA00022485"/>
    </source>
</evidence>
<dbReference type="GO" id="GO:0009061">
    <property type="term" value="P:anaerobic respiration"/>
    <property type="evidence" value="ECO:0007669"/>
    <property type="project" value="TreeGrafter"/>
</dbReference>
<proteinExistence type="inferred from homology"/>
<keyword evidence="6 13" id="KW-0004">4Fe-4S</keyword>
<dbReference type="GO" id="GO:0044569">
    <property type="term" value="C:[Ni-Fe] hydrogenase complex"/>
    <property type="evidence" value="ECO:0007669"/>
    <property type="project" value="TreeGrafter"/>
</dbReference>
<dbReference type="EMBL" id="OBEN01000006">
    <property type="protein sequence ID" value="SNZ14785.1"/>
    <property type="molecule type" value="Genomic_DNA"/>
</dbReference>
<dbReference type="GO" id="GO:0009375">
    <property type="term" value="C:ferredoxin hydrogenase complex"/>
    <property type="evidence" value="ECO:0007669"/>
    <property type="project" value="InterPro"/>
</dbReference>
<evidence type="ECO:0000256" key="3">
    <source>
        <dbReference type="ARBA" id="ARBA00004196"/>
    </source>
</evidence>
<dbReference type="Pfam" id="PF01058">
    <property type="entry name" value="Oxidored_q6"/>
    <property type="match status" value="1"/>
</dbReference>
<reference evidence="17" key="1">
    <citation type="submission" date="2017-09" db="EMBL/GenBank/DDBJ databases">
        <authorList>
            <person name="Varghese N."/>
            <person name="Submissions S."/>
        </authorList>
    </citation>
    <scope>NUCLEOTIDE SEQUENCE [LARGE SCALE GENOMIC DNA]</scope>
    <source>
        <strain evidence="17">DSM 2913</strain>
    </source>
</reference>
<organism evidence="16 17">
    <name type="scientific">Hydrogenobacter hydrogenophilus</name>
    <dbReference type="NCBI Taxonomy" id="35835"/>
    <lineage>
        <taxon>Bacteria</taxon>
        <taxon>Pseudomonadati</taxon>
        <taxon>Aquificota</taxon>
        <taxon>Aquificia</taxon>
        <taxon>Aquificales</taxon>
        <taxon>Aquificaceae</taxon>
        <taxon>Hydrogenobacter</taxon>
    </lineage>
</organism>
<evidence type="ECO:0000256" key="1">
    <source>
        <dbReference type="ARBA" id="ARBA00001927"/>
    </source>
</evidence>
<evidence type="ECO:0000256" key="13">
    <source>
        <dbReference type="PIRSR" id="PIRSR000310-1"/>
    </source>
</evidence>
<dbReference type="InterPro" id="IPR027394">
    <property type="entry name" value="Cytochrome-c3_hydrogenase_C"/>
</dbReference>
<feature type="domain" description="NADH:ubiquinone oxidoreductase-like 20kDa subunit" evidence="14">
    <location>
        <begin position="59"/>
        <end position="203"/>
    </location>
</feature>
<keyword evidence="12 13" id="KW-0003">3Fe-4S</keyword>
<feature type="binding site" evidence="13">
    <location>
        <position position="229"/>
    </location>
    <ligand>
        <name>[4Fe-4S] cluster</name>
        <dbReference type="ChEBI" id="CHEBI:49883"/>
        <label>2</label>
    </ligand>
</feature>
<comment type="similarity">
    <text evidence="4">Belongs to the [NiFe]/[NiFeSe] hydrogenase small subunit family.</text>
</comment>
<protein>
    <submittedName>
        <fullName evidence="16">Hydrogenase small subunit</fullName>
    </submittedName>
</protein>
<evidence type="ECO:0000256" key="12">
    <source>
        <dbReference type="ARBA" id="ARBA00023291"/>
    </source>
</evidence>
<dbReference type="RefSeq" id="WP_096602402.1">
    <property type="nucleotide sequence ID" value="NZ_OBEN01000006.1"/>
</dbReference>
<feature type="binding site" evidence="13">
    <location>
        <position position="272"/>
    </location>
    <ligand>
        <name>[3Fe-4S] cluster</name>
        <dbReference type="ChEBI" id="CHEBI:21137"/>
    </ligand>
</feature>
<evidence type="ECO:0000256" key="10">
    <source>
        <dbReference type="ARBA" id="ARBA00023004"/>
    </source>
</evidence>
<dbReference type="Gene3D" id="3.40.50.700">
    <property type="entry name" value="NADH:ubiquinone oxidoreductase-like, 20kDa subunit"/>
    <property type="match status" value="1"/>
</dbReference>
<dbReference type="InterPro" id="IPR037148">
    <property type="entry name" value="NiFe-Hase_small_C_sf"/>
</dbReference>
<dbReference type="SUPFAM" id="SSF56770">
    <property type="entry name" value="HydA/Nqo6-like"/>
    <property type="match status" value="1"/>
</dbReference>
<evidence type="ECO:0000259" key="14">
    <source>
        <dbReference type="Pfam" id="PF01058"/>
    </source>
</evidence>
<comment type="subcellular location">
    <subcellularLocation>
        <location evidence="3">Cell envelope</location>
    </subcellularLocation>
</comment>
<dbReference type="NCBIfam" id="TIGR00391">
    <property type="entry name" value="hydA"/>
    <property type="match status" value="1"/>
</dbReference>
<comment type="subunit">
    <text evidence="5">Heterodimer of a large and a small subunit.</text>
</comment>
<keyword evidence="9" id="KW-0560">Oxidoreductase</keyword>
<accession>A0A285NZ91</accession>
<feature type="binding site" evidence="13">
    <location>
        <position position="257"/>
    </location>
    <ligand>
        <name>[4Fe-4S] cluster</name>
        <dbReference type="ChEBI" id="CHEBI:49883"/>
        <label>2</label>
    </ligand>
</feature>
<keyword evidence="7 13" id="KW-0479">Metal-binding</keyword>
<comment type="cofactor">
    <cofactor evidence="1">
        <name>[3Fe-4S] cluster</name>
        <dbReference type="ChEBI" id="CHEBI:21137"/>
    </cofactor>
</comment>
<dbReference type="Proteomes" id="UP000218627">
    <property type="component" value="Unassembled WGS sequence"/>
</dbReference>
<sequence>MDSLYHIYRRRGYTRRDFLKSALLLTAILGFPPSAFVQVAKALELKPKPAVIWLEFQDCAGCTESFIRSTSILPSDVLLDYISLEYHETLMSPSGFYAEEAKMEAIEKYRGEYILVVEGSVSPKDNGVYCTVGGKSNVELLKEAAKNAGLVIAIGSCASWGGIPHAEPNPTNAVPVSQLLDGKKVVNIPGCPPIGDVVVAVIAGYVITGKPPELDSMGRPKTFYGQTIHDRCYRRPFYNAGRFAGSFDDENAKKGYCLYKLGCKGPITRNACATIRWNGGLSFPIQSGHPCFGCSEPDFWDRGFIYSPLSVVEGGFGWKKVLTGVALGAVAGAVVGTVNKKLMEGK</sequence>
<dbReference type="PROSITE" id="PS51318">
    <property type="entry name" value="TAT"/>
    <property type="match status" value="1"/>
</dbReference>
<dbReference type="PIRSF" id="PIRSF000310">
    <property type="entry name" value="NiFe_hyd_ssu"/>
    <property type="match status" value="1"/>
</dbReference>
<feature type="binding site" evidence="13">
    <location>
        <position position="291"/>
    </location>
    <ligand>
        <name>[3Fe-4S] cluster</name>
        <dbReference type="ChEBI" id="CHEBI:21137"/>
    </ligand>
</feature>
<comment type="cofactor">
    <cofactor evidence="2">
        <name>[4Fe-4S] cluster</name>
        <dbReference type="ChEBI" id="CHEBI:49883"/>
    </cofactor>
</comment>
<keyword evidence="17" id="KW-1185">Reference proteome</keyword>
<name>A0A285NZ91_9AQUI</name>
<evidence type="ECO:0000313" key="16">
    <source>
        <dbReference type="EMBL" id="SNZ14785.1"/>
    </source>
</evidence>
<dbReference type="GO" id="GO:0016020">
    <property type="term" value="C:membrane"/>
    <property type="evidence" value="ECO:0007669"/>
    <property type="project" value="TreeGrafter"/>
</dbReference>
<dbReference type="InterPro" id="IPR006311">
    <property type="entry name" value="TAT_signal"/>
</dbReference>
<evidence type="ECO:0000256" key="11">
    <source>
        <dbReference type="ARBA" id="ARBA00023014"/>
    </source>
</evidence>
<dbReference type="InterPro" id="IPR006137">
    <property type="entry name" value="NADH_UbQ_OxRdtase-like_20kDa"/>
</dbReference>
<gene>
    <name evidence="16" type="ORF">SAMN06265353_1207</name>
</gene>
<dbReference type="GO" id="GO:0008901">
    <property type="term" value="F:ferredoxin hydrogenase activity"/>
    <property type="evidence" value="ECO:0007669"/>
    <property type="project" value="InterPro"/>
</dbReference>
<dbReference type="InterPro" id="IPR001821">
    <property type="entry name" value="NiFe_hydrogenase_ssu"/>
</dbReference>
<dbReference type="GO" id="GO:0009055">
    <property type="term" value="F:electron transfer activity"/>
    <property type="evidence" value="ECO:0007669"/>
    <property type="project" value="TreeGrafter"/>
</dbReference>
<dbReference type="PANTHER" id="PTHR30013">
    <property type="entry name" value="NIFE / NIFESE HYDROGENASE SMALL SUBUNIT FAMILY MEMBER"/>
    <property type="match status" value="1"/>
</dbReference>
<dbReference type="AlphaFoldDB" id="A0A285NZ91"/>
<evidence type="ECO:0000259" key="15">
    <source>
        <dbReference type="Pfam" id="PF14720"/>
    </source>
</evidence>
<keyword evidence="8" id="KW-0732">Signal</keyword>
<evidence type="ECO:0000256" key="7">
    <source>
        <dbReference type="ARBA" id="ARBA00022723"/>
    </source>
</evidence>
<feature type="binding site" evidence="13">
    <location>
        <position position="232"/>
    </location>
    <ligand>
        <name>[4Fe-4S] cluster</name>
        <dbReference type="ChEBI" id="CHEBI:49883"/>
        <label>2</label>
    </ligand>
</feature>
<feature type="binding site" evidence="13">
    <location>
        <position position="294"/>
    </location>
    <ligand>
        <name>[3Fe-4S] cluster</name>
        <dbReference type="ChEBI" id="CHEBI:21137"/>
    </ligand>
</feature>
<dbReference type="GO" id="GO:0046872">
    <property type="term" value="F:metal ion binding"/>
    <property type="evidence" value="ECO:0007669"/>
    <property type="project" value="UniProtKB-KW"/>
</dbReference>
<dbReference type="PANTHER" id="PTHR30013:SF7">
    <property type="entry name" value="HYDROGENASE-2 SMALL CHAIN"/>
    <property type="match status" value="1"/>
</dbReference>
<evidence type="ECO:0000256" key="5">
    <source>
        <dbReference type="ARBA" id="ARBA00011771"/>
    </source>
</evidence>
<dbReference type="GO" id="GO:0051538">
    <property type="term" value="F:3 iron, 4 sulfur cluster binding"/>
    <property type="evidence" value="ECO:0007669"/>
    <property type="project" value="UniProtKB-KW"/>
</dbReference>
<evidence type="ECO:0000256" key="9">
    <source>
        <dbReference type="ARBA" id="ARBA00023002"/>
    </source>
</evidence>
<feature type="domain" description="Cytochrome-c3 hydrogenase C-terminal" evidence="15">
    <location>
        <begin position="224"/>
        <end position="302"/>
    </location>
</feature>
<dbReference type="PRINTS" id="PR00614">
    <property type="entry name" value="NIHGNASESMLL"/>
</dbReference>
<keyword evidence="11 13" id="KW-0411">Iron-sulfur</keyword>
<evidence type="ECO:0000256" key="4">
    <source>
        <dbReference type="ARBA" id="ARBA00006605"/>
    </source>
</evidence>
<dbReference type="Pfam" id="PF14720">
    <property type="entry name" value="NiFe_hyd_SSU_C"/>
    <property type="match status" value="1"/>
</dbReference>
<evidence type="ECO:0000256" key="8">
    <source>
        <dbReference type="ARBA" id="ARBA00022729"/>
    </source>
</evidence>
<dbReference type="GO" id="GO:0030313">
    <property type="term" value="C:cell envelope"/>
    <property type="evidence" value="ECO:0007669"/>
    <property type="project" value="UniProtKB-SubCell"/>
</dbReference>
<dbReference type="Gene3D" id="4.10.480.10">
    <property type="entry name" value="Cytochrome-c3 hydrogenase, C-terminal domain"/>
    <property type="match status" value="1"/>
</dbReference>
<keyword evidence="10 13" id="KW-0408">Iron</keyword>
<feature type="binding site" evidence="13">
    <location>
        <position position="59"/>
    </location>
    <ligand>
        <name>[4Fe-4S] cluster</name>
        <dbReference type="ChEBI" id="CHEBI:49883"/>
        <label>1</label>
    </ligand>
</feature>
<feature type="binding site" evidence="13">
    <location>
        <position position="62"/>
    </location>
    <ligand>
        <name>[4Fe-4S] cluster</name>
        <dbReference type="ChEBI" id="CHEBI:49883"/>
        <label>1</label>
    </ligand>
</feature>
<dbReference type="OrthoDB" id="9766729at2"/>